<keyword evidence="1" id="KW-1133">Transmembrane helix</keyword>
<protein>
    <submittedName>
        <fullName evidence="2">Uncharacterized protein</fullName>
    </submittedName>
</protein>
<keyword evidence="3" id="KW-1185">Reference proteome</keyword>
<evidence type="ECO:0000256" key="1">
    <source>
        <dbReference type="SAM" id="Phobius"/>
    </source>
</evidence>
<dbReference type="Proteomes" id="UP000607653">
    <property type="component" value="Unassembled WGS sequence"/>
</dbReference>
<dbReference type="AlphaFoldDB" id="A0A822Y2I1"/>
<accession>A0A822Y2I1</accession>
<evidence type="ECO:0000313" key="2">
    <source>
        <dbReference type="EMBL" id="DAD25466.1"/>
    </source>
</evidence>
<gene>
    <name evidence="2" type="ORF">HUJ06_026930</name>
</gene>
<keyword evidence="1" id="KW-0472">Membrane</keyword>
<name>A0A822Y2I1_NELNU</name>
<comment type="caution">
    <text evidence="2">The sequence shown here is derived from an EMBL/GenBank/DDBJ whole genome shotgun (WGS) entry which is preliminary data.</text>
</comment>
<reference evidence="2 3" key="1">
    <citation type="journal article" date="2020" name="Mol. Biol. Evol.">
        <title>Distinct Expression and Methylation Patterns for Genes with Different Fates following a Single Whole-Genome Duplication in Flowering Plants.</title>
        <authorList>
            <person name="Shi T."/>
            <person name="Rahmani R.S."/>
            <person name="Gugger P.F."/>
            <person name="Wang M."/>
            <person name="Li H."/>
            <person name="Zhang Y."/>
            <person name="Li Z."/>
            <person name="Wang Q."/>
            <person name="Van de Peer Y."/>
            <person name="Marchal K."/>
            <person name="Chen J."/>
        </authorList>
    </citation>
    <scope>NUCLEOTIDE SEQUENCE [LARGE SCALE GENOMIC DNA]</scope>
    <source>
        <tissue evidence="2">Leaf</tissue>
    </source>
</reference>
<keyword evidence="1" id="KW-0812">Transmembrane</keyword>
<proteinExistence type="predicted"/>
<dbReference type="EMBL" id="DUZY01000001">
    <property type="protein sequence ID" value="DAD25466.1"/>
    <property type="molecule type" value="Genomic_DNA"/>
</dbReference>
<evidence type="ECO:0000313" key="3">
    <source>
        <dbReference type="Proteomes" id="UP000607653"/>
    </source>
</evidence>
<organism evidence="2 3">
    <name type="scientific">Nelumbo nucifera</name>
    <name type="common">Sacred lotus</name>
    <dbReference type="NCBI Taxonomy" id="4432"/>
    <lineage>
        <taxon>Eukaryota</taxon>
        <taxon>Viridiplantae</taxon>
        <taxon>Streptophyta</taxon>
        <taxon>Embryophyta</taxon>
        <taxon>Tracheophyta</taxon>
        <taxon>Spermatophyta</taxon>
        <taxon>Magnoliopsida</taxon>
        <taxon>Proteales</taxon>
        <taxon>Nelumbonaceae</taxon>
        <taxon>Nelumbo</taxon>
    </lineage>
</organism>
<sequence>MTNLVGDDVELLLVFILDVDGALKSMRLVMLDLCKSEAICLHANEMLDRTITSSESMFPTISSFNSQVFRVLISYPVLIVVPVVLIVEHRTSTKMPPGVVLTLVVVW</sequence>
<feature type="transmembrane region" description="Helical" evidence="1">
    <location>
        <begin position="67"/>
        <end position="87"/>
    </location>
</feature>